<evidence type="ECO:0000256" key="4">
    <source>
        <dbReference type="ARBA" id="ARBA00008904"/>
    </source>
</evidence>
<evidence type="ECO:0000256" key="3">
    <source>
        <dbReference type="ARBA" id="ARBA00001966"/>
    </source>
</evidence>
<dbReference type="InterPro" id="IPR053727">
    <property type="entry name" value="HPA_decarboxylase_ss_sf"/>
</dbReference>
<reference evidence="17" key="1">
    <citation type="submission" date="2016-11" db="EMBL/GenBank/DDBJ databases">
        <authorList>
            <person name="Varghese N."/>
            <person name="Submissions S."/>
        </authorList>
    </citation>
    <scope>NUCLEOTIDE SEQUENCE [LARGE SCALE GENOMIC DNA]</scope>
    <source>
        <strain evidence="17">DSM 11003</strain>
    </source>
</reference>
<dbReference type="Gene3D" id="2.20.70.100">
    <property type="match status" value="2"/>
</dbReference>
<keyword evidence="8" id="KW-0479">Metal-binding</keyword>
<evidence type="ECO:0000256" key="8">
    <source>
        <dbReference type="ARBA" id="ARBA00022723"/>
    </source>
</evidence>
<dbReference type="GO" id="GO:0051539">
    <property type="term" value="F:4 iron, 4 sulfur cluster binding"/>
    <property type="evidence" value="ECO:0007669"/>
    <property type="project" value="UniProtKB-KW"/>
</dbReference>
<dbReference type="EMBL" id="FQWY01000009">
    <property type="protein sequence ID" value="SHG68743.1"/>
    <property type="molecule type" value="Genomic_DNA"/>
</dbReference>
<evidence type="ECO:0000256" key="5">
    <source>
        <dbReference type="ARBA" id="ARBA00012283"/>
    </source>
</evidence>
<comment type="catalytic activity">
    <reaction evidence="2">
        <text>3,4-dihydroxyphenylacetate + H(+) = 4-methylcatechol + CO2</text>
        <dbReference type="Rhea" id="RHEA:62556"/>
        <dbReference type="ChEBI" id="CHEBI:15378"/>
        <dbReference type="ChEBI" id="CHEBI:16526"/>
        <dbReference type="ChEBI" id="CHEBI:17254"/>
        <dbReference type="ChEBI" id="CHEBI:17612"/>
        <dbReference type="EC" id="4.1.1.83"/>
    </reaction>
    <physiologicalReaction direction="left-to-right" evidence="2">
        <dbReference type="Rhea" id="RHEA:62557"/>
    </physiologicalReaction>
</comment>
<evidence type="ECO:0000256" key="6">
    <source>
        <dbReference type="ARBA" id="ARBA00013463"/>
    </source>
</evidence>
<evidence type="ECO:0000259" key="14">
    <source>
        <dbReference type="Pfam" id="PF18524"/>
    </source>
</evidence>
<dbReference type="Pfam" id="PF18671">
    <property type="entry name" value="4HPAD_g_N"/>
    <property type="match status" value="1"/>
</dbReference>
<feature type="domain" description="4-hydroxyphenylacetate decarboxylase small gamma subunit N-terminal" evidence="15">
    <location>
        <begin position="6"/>
        <end position="35"/>
    </location>
</feature>
<dbReference type="RefSeq" id="WP_073090251.1">
    <property type="nucleotide sequence ID" value="NZ_FQWY01000009.1"/>
</dbReference>
<evidence type="ECO:0000313" key="17">
    <source>
        <dbReference type="Proteomes" id="UP000242329"/>
    </source>
</evidence>
<proteinExistence type="inferred from homology"/>
<comment type="similarity">
    <text evidence="4">Belongs to the HPA decarboxylase small subunit family.</text>
</comment>
<comment type="cofactor">
    <cofactor evidence="3">
        <name>[4Fe-4S] cluster</name>
        <dbReference type="ChEBI" id="CHEBI:49883"/>
    </cofactor>
</comment>
<keyword evidence="7" id="KW-0004">4Fe-4S</keyword>
<evidence type="ECO:0000259" key="15">
    <source>
        <dbReference type="Pfam" id="PF18671"/>
    </source>
</evidence>
<dbReference type="NCBIfam" id="NF033716">
    <property type="entry name" value="glycyl_HPDL_Sma"/>
    <property type="match status" value="1"/>
</dbReference>
<dbReference type="GO" id="GO:0043722">
    <property type="term" value="F:4-hydroxyphenylacetate decarboxylase activity"/>
    <property type="evidence" value="ECO:0007669"/>
    <property type="project" value="UniProtKB-EC"/>
</dbReference>
<dbReference type="Pfam" id="PF18524">
    <property type="entry name" value="HPIP_like"/>
    <property type="match status" value="1"/>
</dbReference>
<dbReference type="OrthoDB" id="3186521at2"/>
<organism evidence="16 17">
    <name type="scientific">Thermosyntropha lipolytica DSM 11003</name>
    <dbReference type="NCBI Taxonomy" id="1123382"/>
    <lineage>
        <taxon>Bacteria</taxon>
        <taxon>Bacillati</taxon>
        <taxon>Bacillota</taxon>
        <taxon>Clostridia</taxon>
        <taxon>Eubacteriales</taxon>
        <taxon>Syntrophomonadaceae</taxon>
        <taxon>Thermosyntropha</taxon>
    </lineage>
</organism>
<feature type="domain" description="4-hydroxyphenylacetate decarboxylase small gamma subunit C-terminal" evidence="14">
    <location>
        <begin position="44"/>
        <end position="82"/>
    </location>
</feature>
<evidence type="ECO:0000256" key="10">
    <source>
        <dbReference type="ARBA" id="ARBA00023014"/>
    </source>
</evidence>
<evidence type="ECO:0000313" key="16">
    <source>
        <dbReference type="EMBL" id="SHG68743.1"/>
    </source>
</evidence>
<evidence type="ECO:0000256" key="13">
    <source>
        <dbReference type="ARBA" id="ARBA00032959"/>
    </source>
</evidence>
<keyword evidence="17" id="KW-1185">Reference proteome</keyword>
<accession>A0A1M5LWK0</accession>
<protein>
    <recommendedName>
        <fullName evidence="6">4-hydroxyphenylacetate decarboxylase small subunit</fullName>
        <ecNumber evidence="5">4.1.1.83</ecNumber>
    </recommendedName>
    <alternativeName>
        <fullName evidence="12">4-hydroxyphenylacetate decarboxylase gamma subunit</fullName>
    </alternativeName>
    <alternativeName>
        <fullName evidence="13">p-hydroxyphenylacetate decarboxylase small subunit</fullName>
    </alternativeName>
</protein>
<gene>
    <name evidence="16" type="ORF">SAMN02745221_00750</name>
</gene>
<name>A0A1M5LWK0_9FIRM</name>
<dbReference type="InterPro" id="IPR041125">
    <property type="entry name" value="4HPAD_g_N"/>
</dbReference>
<evidence type="ECO:0000256" key="9">
    <source>
        <dbReference type="ARBA" id="ARBA00023004"/>
    </source>
</evidence>
<dbReference type="GO" id="GO:0046872">
    <property type="term" value="F:metal ion binding"/>
    <property type="evidence" value="ECO:0007669"/>
    <property type="project" value="UniProtKB-KW"/>
</dbReference>
<comment type="catalytic activity">
    <reaction evidence="1">
        <text>4-hydroxyphenylacetate + H(+) = 4-methylphenol + CO2</text>
        <dbReference type="Rhea" id="RHEA:22732"/>
        <dbReference type="ChEBI" id="CHEBI:15378"/>
        <dbReference type="ChEBI" id="CHEBI:16526"/>
        <dbReference type="ChEBI" id="CHEBI:17847"/>
        <dbReference type="ChEBI" id="CHEBI:48999"/>
        <dbReference type="EC" id="4.1.1.83"/>
    </reaction>
    <physiologicalReaction direction="left-to-right" evidence="1">
        <dbReference type="Rhea" id="RHEA:22733"/>
    </physiologicalReaction>
</comment>
<evidence type="ECO:0000256" key="12">
    <source>
        <dbReference type="ARBA" id="ARBA00029987"/>
    </source>
</evidence>
<keyword evidence="11" id="KW-0456">Lyase</keyword>
<evidence type="ECO:0000256" key="1">
    <source>
        <dbReference type="ARBA" id="ARBA00000127"/>
    </source>
</evidence>
<keyword evidence="10" id="KW-0411">Iron-sulfur</keyword>
<dbReference type="AlphaFoldDB" id="A0A1M5LWK0"/>
<evidence type="ECO:0000256" key="11">
    <source>
        <dbReference type="ARBA" id="ARBA00023239"/>
    </source>
</evidence>
<dbReference type="InterPro" id="IPR040923">
    <property type="entry name" value="HpdC_C"/>
</dbReference>
<evidence type="ECO:0000256" key="7">
    <source>
        <dbReference type="ARBA" id="ARBA00022485"/>
    </source>
</evidence>
<sequence length="90" mass="10204">MANGIKHNDCRNFAPVDVAKGICRVKNELIFIDGEPCEKFEMLPKCKNCSNFINVDKDDIGTCKGFKDDYWSFGENIAVTCEAYQIKCQN</sequence>
<dbReference type="EC" id="4.1.1.83" evidence="5"/>
<keyword evidence="9" id="KW-0408">Iron</keyword>
<dbReference type="STRING" id="1123382.SAMN02745221_00750"/>
<dbReference type="Proteomes" id="UP000242329">
    <property type="component" value="Unassembled WGS sequence"/>
</dbReference>
<evidence type="ECO:0000256" key="2">
    <source>
        <dbReference type="ARBA" id="ARBA00001088"/>
    </source>
</evidence>